<proteinExistence type="inferred from homology"/>
<dbReference type="HAMAP" id="MF_04109">
    <property type="entry name" value="ENDOLYSIN_LAMBDA"/>
    <property type="match status" value="1"/>
</dbReference>
<sequence>MPGDMDTPNIRPFLDMIAVAELGRALIAKSDNGYNVLVGSTPAAPKLFRSYADHPRQLVLIRAGLSSTAAGRYQVLARWYDIYRRQLGLTDFGPVAQDRIAVQQIRERLALQLIAAGRFDEAVSRVRNIWASLPGAGYGQNEHSLDYLRGIYVQAGGVLA</sequence>
<dbReference type="Proteomes" id="UP000177515">
    <property type="component" value="Chromosome 1"/>
</dbReference>
<accession>A0ABN4THL0</accession>
<dbReference type="Gene3D" id="1.10.530.10">
    <property type="match status" value="1"/>
</dbReference>
<dbReference type="InterPro" id="IPR034691">
    <property type="entry name" value="Endolysin_lambda_type"/>
</dbReference>
<keyword evidence="2" id="KW-1185">Reference proteome</keyword>
<dbReference type="CDD" id="cd00736">
    <property type="entry name" value="lambda_lys-like"/>
    <property type="match status" value="1"/>
</dbReference>
<organism evidence="1 2">
    <name type="scientific">Cupriavidus malaysiensis</name>
    <dbReference type="NCBI Taxonomy" id="367825"/>
    <lineage>
        <taxon>Bacteria</taxon>
        <taxon>Pseudomonadati</taxon>
        <taxon>Pseudomonadota</taxon>
        <taxon>Betaproteobacteria</taxon>
        <taxon>Burkholderiales</taxon>
        <taxon>Burkholderiaceae</taxon>
        <taxon>Cupriavidus</taxon>
    </lineage>
</organism>
<dbReference type="InterPro" id="IPR023346">
    <property type="entry name" value="Lysozyme-like_dom_sf"/>
</dbReference>
<protein>
    <submittedName>
        <fullName evidence="1">Glycoside hydrolase</fullName>
    </submittedName>
</protein>
<dbReference type="GO" id="GO:0016787">
    <property type="term" value="F:hydrolase activity"/>
    <property type="evidence" value="ECO:0007669"/>
    <property type="project" value="UniProtKB-KW"/>
</dbReference>
<gene>
    <name evidence="1" type="ORF">BKK80_13345</name>
</gene>
<dbReference type="EMBL" id="CP017754">
    <property type="protein sequence ID" value="AOZ06687.1"/>
    <property type="molecule type" value="Genomic_DNA"/>
</dbReference>
<keyword evidence="1" id="KW-0378">Hydrolase</keyword>
<evidence type="ECO:0000313" key="2">
    <source>
        <dbReference type="Proteomes" id="UP000177515"/>
    </source>
</evidence>
<dbReference type="SUPFAM" id="SSF53955">
    <property type="entry name" value="Lysozyme-like"/>
    <property type="match status" value="1"/>
</dbReference>
<reference evidence="1 2" key="1">
    <citation type="submission" date="2016-10" db="EMBL/GenBank/DDBJ databases">
        <title>Complete genome sequences of three Cupriavidus strains isolated from various Malaysian environments.</title>
        <authorList>
            <person name="Abdullah A.A.-A."/>
            <person name="Shafie N.A.H."/>
            <person name="Lau N.S."/>
        </authorList>
    </citation>
    <scope>NUCLEOTIDE SEQUENCE [LARGE SCALE GENOMIC DNA]</scope>
    <source>
        <strain evidence="1 2">USMAA1020</strain>
    </source>
</reference>
<name>A0ABN4THL0_9BURK</name>
<evidence type="ECO:0000313" key="1">
    <source>
        <dbReference type="EMBL" id="AOZ06687.1"/>
    </source>
</evidence>
<dbReference type="RefSeq" id="WP_071069776.1">
    <property type="nucleotide sequence ID" value="NZ_CP017754.1"/>
</dbReference>